<keyword evidence="3" id="KW-0472">Membrane</keyword>
<dbReference type="SMART" id="SM00112">
    <property type="entry name" value="CA"/>
    <property type="match status" value="4"/>
</dbReference>
<dbReference type="EC" id="3.1.3.1" evidence="7"/>
<dbReference type="SMART" id="SM00736">
    <property type="entry name" value="CADG"/>
    <property type="match status" value="3"/>
</dbReference>
<dbReference type="GO" id="GO:0005886">
    <property type="term" value="C:plasma membrane"/>
    <property type="evidence" value="ECO:0007669"/>
    <property type="project" value="TreeGrafter"/>
</dbReference>
<keyword evidence="2" id="KW-0812">Transmembrane</keyword>
<feature type="domain" description="Cadherin" evidence="6">
    <location>
        <begin position="1780"/>
        <end position="1879"/>
    </location>
</feature>
<feature type="region of interest" description="Disordered" evidence="5">
    <location>
        <begin position="495"/>
        <end position="523"/>
    </location>
</feature>
<evidence type="ECO:0000256" key="5">
    <source>
        <dbReference type="SAM" id="MobiDB-lite"/>
    </source>
</evidence>
<dbReference type="SUPFAM" id="SSF49313">
    <property type="entry name" value="Cadherin-like"/>
    <property type="match status" value="3"/>
</dbReference>
<dbReference type="InterPro" id="IPR025193">
    <property type="entry name" value="DUF4114"/>
</dbReference>
<feature type="domain" description="Cadherin" evidence="6">
    <location>
        <begin position="1359"/>
        <end position="1457"/>
    </location>
</feature>
<organism evidence="7 8">
    <name type="scientific">Microcystis aeruginosa NIES-44</name>
    <dbReference type="NCBI Taxonomy" id="449439"/>
    <lineage>
        <taxon>Bacteria</taxon>
        <taxon>Bacillati</taxon>
        <taxon>Cyanobacteriota</taxon>
        <taxon>Cyanophyceae</taxon>
        <taxon>Oscillatoriophycideae</taxon>
        <taxon>Chroococcales</taxon>
        <taxon>Microcystaceae</taxon>
        <taxon>Microcystis</taxon>
    </lineage>
</organism>
<evidence type="ECO:0000259" key="6">
    <source>
        <dbReference type="PROSITE" id="PS50268"/>
    </source>
</evidence>
<accession>A0A0A1VUQ0</accession>
<dbReference type="InterPro" id="IPR002126">
    <property type="entry name" value="Cadherin-like_dom"/>
</dbReference>
<dbReference type="NCBIfam" id="TIGR01451">
    <property type="entry name" value="B_ant_repeat"/>
    <property type="match status" value="2"/>
</dbReference>
<keyword evidence="7" id="KW-0378">Hydrolase</keyword>
<dbReference type="InterPro" id="IPR006644">
    <property type="entry name" value="Cadg"/>
</dbReference>
<evidence type="ECO:0000256" key="4">
    <source>
        <dbReference type="ARBA" id="ARBA00023180"/>
    </source>
</evidence>
<feature type="domain" description="Cadherin" evidence="6">
    <location>
        <begin position="1569"/>
        <end position="1667"/>
    </location>
</feature>
<dbReference type="GO" id="GO:0005509">
    <property type="term" value="F:calcium ion binding"/>
    <property type="evidence" value="ECO:0007669"/>
    <property type="project" value="InterPro"/>
</dbReference>
<gene>
    <name evidence="7" type="ORF">N44_02244</name>
</gene>
<dbReference type="PROSITE" id="PS00018">
    <property type="entry name" value="EF_HAND_1"/>
    <property type="match status" value="1"/>
</dbReference>
<evidence type="ECO:0000256" key="2">
    <source>
        <dbReference type="ARBA" id="ARBA00022692"/>
    </source>
</evidence>
<comment type="caution">
    <text evidence="7">The sequence shown here is derived from an EMBL/GenBank/DDBJ whole genome shotgun (WGS) entry which is preliminary data.</text>
</comment>
<keyword evidence="4" id="KW-0325">Glycoprotein</keyword>
<dbReference type="Pfam" id="PF04151">
    <property type="entry name" value="PPC"/>
    <property type="match status" value="1"/>
</dbReference>
<dbReference type="SUPFAM" id="SSF89260">
    <property type="entry name" value="Collagen-binding domain"/>
    <property type="match status" value="2"/>
</dbReference>
<dbReference type="Pfam" id="PF01345">
    <property type="entry name" value="DUF11"/>
    <property type="match status" value="2"/>
</dbReference>
<dbReference type="PANTHER" id="PTHR24028:SF328">
    <property type="entry name" value="CADHERIN-3"/>
    <property type="match status" value="1"/>
</dbReference>
<reference evidence="8" key="1">
    <citation type="journal article" date="2015" name="Genome">
        <title>Whole Genome Sequence of the Non-Microcystin-Producing Microcystis aeruginosa Strain NIES-44.</title>
        <authorList>
            <person name="Okano K."/>
            <person name="Miyata N."/>
            <person name="Ozaki Y."/>
        </authorList>
    </citation>
    <scope>NUCLEOTIDE SEQUENCE [LARGE SCALE GENOMIC DNA]</scope>
    <source>
        <strain evidence="8">NIES-44</strain>
    </source>
</reference>
<dbReference type="Pfam" id="PF13448">
    <property type="entry name" value="DUF4114"/>
    <property type="match status" value="1"/>
</dbReference>
<dbReference type="InterPro" id="IPR050174">
    <property type="entry name" value="Protocadherin/Cadherin-CA"/>
</dbReference>
<proteinExistence type="predicted"/>
<dbReference type="EMBL" id="BBPA01000039">
    <property type="protein sequence ID" value="GAL93557.1"/>
    <property type="molecule type" value="Genomic_DNA"/>
</dbReference>
<feature type="domain" description="Cadherin" evidence="6">
    <location>
        <begin position="1464"/>
        <end position="1562"/>
    </location>
</feature>
<dbReference type="InterPro" id="IPR013783">
    <property type="entry name" value="Ig-like_fold"/>
</dbReference>
<sequence>MSPLEASTLLPILPAVDDVLFNFAQSDGFWANLETAFGTSYDVVKATELRQQWKSRNFSQLPEIEVVNSSVLGSANGAYGISTNKIYLSESFFASASSDALVAVVLEEIGHFVDAQINRVDTVGDEGELFSALARGVSLSPSGLSRIQTEDDHAVVVIDGQEVLIEQASLSGSGGVGGTNKTLQLDPLPQGQTERNVTLTYFYEHYSIPDQFQVRYAGKDIVNTGGLVSGSKTGNVTFKQVQGQDFLNIVVTAPQSGTAWDFSVSTDNAQINFNGLVGDVIKLDLGKQSGNVTLKSLPNSSKGKLINEKGENAIVGSVYTTLYYVPTVNGAISSYGQDKQHPGIGQVSFDVEDQTKKSITVQVSVTDGFSKTDGSNPVKTGTGKLDIYTQQQRLAYLGFPGSSGSPLVVDGQSGGNTEWATQLFNIVVDGRTLSERGRISGQSKTLKAYINATNAPEWVSLNQIDNFTFVDTQRRFGANFSGDVIQGAITTVGTNQQSTGVSGKNGSGNPSSTHDGGRGVDIDTPGRELAANGIPNGQLFFAERQINGTWYVATANNQIIIRDGNVYRAGNPNDNADLNRGLTTANLITNANTRNANRQYDGGTILPQIANLLVNNAGYNLQNAINIINAFNGQGVQEILFNDPRTWTDGARFSPGHWGHIHFEVPVPAQAASLQGQSSFQVIPFSTSIIEEDLVNTITFNSSSSLLNAIDLGAVEGNLNLTGIINAAKPEEYYRLVLGTPVSESEIEGDYYLTLRNFSVFLNGLSDDLDIELIRDYNEDGVRQDEEVITSSEGIGNGSESINLTGLPENIYYIRVFQKSGDTTYNLALTVPPLPVPQDNAGNTANNAENLGILDGNVTRSDFIGAVDSDDYYRFTLDKVSDFSLEINGLDQGNLFVYLGQDTNNDGLIDFDETIAISDNEGNEPEAINVNGLAIGDYIIGLSRNNGNTDYNLNLSATPSVIPTDKAGNTIATAFNLGTLTASTQNDFVGNVDPIDYYRFTLTNPSGVTLNLSGLSADADLELSQDKDGDGVISSDEVIQLSEGTDNQDENINITALPAGDYFVKVSQYEGDTTYNLALTPTAATGVDLQVSVTPVTNSLTLGDQVSYTITVKNIGASNATGVTLSDNLPLENILDVSAVASKGTRSISSSAITANIGSLNVNESATVVVSGRLVGSGSTSSLIQVSSAQADFNPDNDSVVQRFNVAPGTIQPADLELSLTSDKTTANIDDLVTFKITLTNKGLGAATSIQVKNVLPQGLTLVSSNPQQGSYNSTSGIWEAGNIAKDNQAFVDIVTKVTSGGSLSNTAEVIAVTEPDPDSTPNNNNPNEDDQASVIVTIGTNENPSNQAPTNLALSATTVNENVPVNTVIGTFSTTDPDTGNSFTYSLIAGTGDTDNSAFSVVGNQLQINNSPDFETKNSYSIRVKTTDQGGLSFEKTLTITVNDVNETPGNQAPTDLALSATTVDENVPVNTVIGTFSSTDPDTGNSFTYSLVTGTGDTDNSAFSIVGNQLQINNSPDFETKNSYSIRVKTTDQGGLSFEKTLTITVNDVNETPSNQAPTNLALSATTVNENVPVNTVIGTFSTTDPDTGNNFTYSLVTGTGDTDNTAFSIVGNQLQINNSPDFETKNSYSIRVKTTDQGGLSFEKTLTIAVNNVNENPSNQAPTALIFQNAVTELAENVDVTPEFKVADLLIEDDGLGTNNLFLTGRDKERFLIRNSALFYVGFTPNFEAQNSYEVTVNVDDPTVGVTPDLTQTLTLNITDVNEAPTALILANSTKAIAENTDTSQGVKVADIQISDDALGTNSLSLLGSDQSSFQIRGRELFFIGKADFEAQSLYNLTVAVTDTTLKPAPNATPDATVNFTLEITNLPDQDVNPQALEFKNTGNGQGSLVFNFSNLPSSIQVTAIEEGLQQTGAFFNNVVGLYPVADDNGAVFDSLDLDGDGNVTELIQPGQAGYARSALSQAVNNFILRASGEGANQSTTAAEFGDVLLQGGRRYAPFVIANGGNLGESLQGSIQAFLAKNPDNVAATLENYMSHEVAYFSFGAANPDGAEHLRSRGNNIFGFEDLPGNLPNISDNDFNDGILAFNFIA</sequence>
<dbReference type="CDD" id="cd11304">
    <property type="entry name" value="Cadherin_repeat"/>
    <property type="match status" value="3"/>
</dbReference>
<dbReference type="RefSeq" id="WP_045359342.1">
    <property type="nucleotide sequence ID" value="NZ_BBPA01000039.1"/>
</dbReference>
<keyword evidence="3" id="KW-1133">Transmembrane helix</keyword>
<dbReference type="GO" id="GO:0007156">
    <property type="term" value="P:homophilic cell adhesion via plasma membrane adhesion molecules"/>
    <property type="evidence" value="ECO:0007669"/>
    <property type="project" value="InterPro"/>
</dbReference>
<name>A0A0A1VUQ0_MICAE</name>
<evidence type="ECO:0000256" key="3">
    <source>
        <dbReference type="ARBA" id="ARBA00022989"/>
    </source>
</evidence>
<dbReference type="PROSITE" id="PS50268">
    <property type="entry name" value="CADHERIN_2"/>
    <property type="match status" value="4"/>
</dbReference>
<dbReference type="PRINTS" id="PR00205">
    <property type="entry name" value="CADHERIN"/>
</dbReference>
<feature type="compositionally biased region" description="Polar residues" evidence="5">
    <location>
        <begin position="495"/>
        <end position="514"/>
    </location>
</feature>
<dbReference type="Gene3D" id="2.60.120.380">
    <property type="match status" value="3"/>
</dbReference>
<protein>
    <submittedName>
        <fullName evidence="7">Alkaline phosphatase</fullName>
        <ecNumber evidence="7">3.1.3.1</ecNumber>
    </submittedName>
</protein>
<evidence type="ECO:0000313" key="7">
    <source>
        <dbReference type="EMBL" id="GAL93557.1"/>
    </source>
</evidence>
<dbReference type="InterPro" id="IPR007280">
    <property type="entry name" value="Peptidase_C_arc/bac"/>
</dbReference>
<comment type="subcellular location">
    <subcellularLocation>
        <location evidence="1">Membrane</location>
        <topology evidence="1">Single-pass membrane protein</topology>
    </subcellularLocation>
</comment>
<dbReference type="Gene3D" id="2.60.40.10">
    <property type="entry name" value="Immunoglobulins"/>
    <property type="match status" value="1"/>
</dbReference>
<dbReference type="GO" id="GO:0004035">
    <property type="term" value="F:alkaline phosphatase activity"/>
    <property type="evidence" value="ECO:0007669"/>
    <property type="project" value="UniProtKB-EC"/>
</dbReference>
<dbReference type="PANTHER" id="PTHR24028">
    <property type="entry name" value="CADHERIN-87A"/>
    <property type="match status" value="1"/>
</dbReference>
<dbReference type="Gene3D" id="2.60.40.60">
    <property type="entry name" value="Cadherins"/>
    <property type="match status" value="3"/>
</dbReference>
<evidence type="ECO:0000313" key="8">
    <source>
        <dbReference type="Proteomes" id="UP000030321"/>
    </source>
</evidence>
<dbReference type="Proteomes" id="UP000030321">
    <property type="component" value="Unassembled WGS sequence"/>
</dbReference>
<dbReference type="InterPro" id="IPR018247">
    <property type="entry name" value="EF_Hand_1_Ca_BS"/>
</dbReference>
<dbReference type="InterPro" id="IPR047589">
    <property type="entry name" value="DUF11_rpt"/>
</dbReference>
<dbReference type="InterPro" id="IPR015919">
    <property type="entry name" value="Cadherin-like_sf"/>
</dbReference>
<dbReference type="InterPro" id="IPR001434">
    <property type="entry name" value="OmcB-like_DUF11"/>
</dbReference>
<dbReference type="Pfam" id="PF00028">
    <property type="entry name" value="Cadherin"/>
    <property type="match status" value="2"/>
</dbReference>
<evidence type="ECO:0000256" key="1">
    <source>
        <dbReference type="ARBA" id="ARBA00004167"/>
    </source>
</evidence>